<sequence length="409" mass="45499">MAKELTDDSRKVKKGGIYVAIRGLTSDGHDYIDEAVKNGAVLIYGEKDIKVSGAKYIRVKDSREKLGELASEFYGNPSQKLKIIGITGTKGKTTTSHLIYHILTNLGKKAGLISSISVPGLHVTSPDVITLHRFLKEMVDKGCEYAVIEVSSHGIDQKRTAGVKFDMAALTNIAPEHLDYHKTFAEYKKIKLSFLKSAKARVVSRKETKLNVLPGIFNNLNAQLAVDVVIKLGMDEKSAIASLSSFELPEGRLEEIKNDFGYRIYVDFAHTPDSLQAILKYLRSKTKGRLISVFGSAGERDRIKRPEMGRIAVELSDIVILTAEDPRTEKVRDIIKEIRSGVPENYKNVYEEPDRKDAINFALKTARSGDTVGIFGKGHEKSMNLDGKTEIPWSDQKAVKDFLKNIKDE</sequence>
<dbReference type="PATRIC" id="fig|1618581.3.peg.149"/>
<accession>A0A0G1MQW5</accession>
<keyword evidence="7" id="KW-0131">Cell cycle</keyword>
<dbReference type="InterPro" id="IPR004101">
    <property type="entry name" value="Mur_ligase_C"/>
</dbReference>
<evidence type="ECO:0000256" key="4">
    <source>
        <dbReference type="ARBA" id="ARBA00022840"/>
    </source>
</evidence>
<evidence type="ECO:0000313" key="12">
    <source>
        <dbReference type="EMBL" id="KKU10579.1"/>
    </source>
</evidence>
<evidence type="ECO:0000259" key="10">
    <source>
        <dbReference type="Pfam" id="PF02875"/>
    </source>
</evidence>
<evidence type="ECO:0000313" key="13">
    <source>
        <dbReference type="Proteomes" id="UP000034329"/>
    </source>
</evidence>
<keyword evidence="5" id="KW-0133">Cell shape</keyword>
<dbReference type="Pfam" id="PF01225">
    <property type="entry name" value="Mur_ligase"/>
    <property type="match status" value="1"/>
</dbReference>
<dbReference type="SUPFAM" id="SSF53244">
    <property type="entry name" value="MurD-like peptide ligases, peptide-binding domain"/>
    <property type="match status" value="1"/>
</dbReference>
<evidence type="ECO:0000256" key="8">
    <source>
        <dbReference type="ARBA" id="ARBA00023316"/>
    </source>
</evidence>
<dbReference type="GO" id="GO:0071555">
    <property type="term" value="P:cell wall organization"/>
    <property type="evidence" value="ECO:0007669"/>
    <property type="project" value="UniProtKB-KW"/>
</dbReference>
<dbReference type="GO" id="GO:0009252">
    <property type="term" value="P:peptidoglycan biosynthetic process"/>
    <property type="evidence" value="ECO:0007669"/>
    <property type="project" value="UniProtKB-KW"/>
</dbReference>
<dbReference type="Gene3D" id="3.40.1390.10">
    <property type="entry name" value="MurE/MurF, N-terminal domain"/>
    <property type="match status" value="1"/>
</dbReference>
<dbReference type="Pfam" id="PF08245">
    <property type="entry name" value="Mur_ligase_M"/>
    <property type="match status" value="1"/>
</dbReference>
<keyword evidence="2" id="KW-0132">Cell division</keyword>
<dbReference type="InterPro" id="IPR036615">
    <property type="entry name" value="Mur_ligase_C_dom_sf"/>
</dbReference>
<dbReference type="SUPFAM" id="SSF63418">
    <property type="entry name" value="MurE/MurF N-terminal domain"/>
    <property type="match status" value="1"/>
</dbReference>
<dbReference type="InterPro" id="IPR018109">
    <property type="entry name" value="Folylpolyglutamate_synth_CS"/>
</dbReference>
<dbReference type="GO" id="GO:0051301">
    <property type="term" value="P:cell division"/>
    <property type="evidence" value="ECO:0007669"/>
    <property type="project" value="UniProtKB-KW"/>
</dbReference>
<dbReference type="GO" id="GO:0005524">
    <property type="term" value="F:ATP binding"/>
    <property type="evidence" value="ECO:0007669"/>
    <property type="project" value="UniProtKB-KW"/>
</dbReference>
<dbReference type="Pfam" id="PF02875">
    <property type="entry name" value="Mur_ligase_C"/>
    <property type="match status" value="1"/>
</dbReference>
<dbReference type="InterPro" id="IPR035911">
    <property type="entry name" value="MurE/MurF_N"/>
</dbReference>
<dbReference type="Gene3D" id="3.40.1190.10">
    <property type="entry name" value="Mur-like, catalytic domain"/>
    <property type="match status" value="1"/>
</dbReference>
<evidence type="ECO:0000256" key="6">
    <source>
        <dbReference type="ARBA" id="ARBA00022984"/>
    </source>
</evidence>
<dbReference type="InterPro" id="IPR036565">
    <property type="entry name" value="Mur-like_cat_sf"/>
</dbReference>
<proteinExistence type="predicted"/>
<dbReference type="InterPro" id="IPR000713">
    <property type="entry name" value="Mur_ligase_N"/>
</dbReference>
<keyword evidence="3" id="KW-0547">Nucleotide-binding</keyword>
<comment type="caution">
    <text evidence="12">The sequence shown here is derived from an EMBL/GenBank/DDBJ whole genome shotgun (WGS) entry which is preliminary data.</text>
</comment>
<evidence type="ECO:0000259" key="11">
    <source>
        <dbReference type="Pfam" id="PF08245"/>
    </source>
</evidence>
<protein>
    <submittedName>
        <fullName evidence="12">UDP-N-acetylmuramyl-tripeptide synthetase</fullName>
    </submittedName>
</protein>
<evidence type="ECO:0000256" key="2">
    <source>
        <dbReference type="ARBA" id="ARBA00022618"/>
    </source>
</evidence>
<keyword evidence="6" id="KW-0573">Peptidoglycan synthesis</keyword>
<dbReference type="SUPFAM" id="SSF53623">
    <property type="entry name" value="MurD-like peptide ligases, catalytic domain"/>
    <property type="match status" value="1"/>
</dbReference>
<dbReference type="Proteomes" id="UP000034329">
    <property type="component" value="Unassembled WGS sequence"/>
</dbReference>
<keyword evidence="4" id="KW-0067">ATP-binding</keyword>
<dbReference type="GO" id="GO:0008360">
    <property type="term" value="P:regulation of cell shape"/>
    <property type="evidence" value="ECO:0007669"/>
    <property type="project" value="UniProtKB-KW"/>
</dbReference>
<evidence type="ECO:0000256" key="5">
    <source>
        <dbReference type="ARBA" id="ARBA00022960"/>
    </source>
</evidence>
<dbReference type="PANTHER" id="PTHR23135">
    <property type="entry name" value="MUR LIGASE FAMILY MEMBER"/>
    <property type="match status" value="1"/>
</dbReference>
<organism evidence="12 13">
    <name type="scientific">Candidatus Woesebacteria bacterium GW2011_GWB1_45_5</name>
    <dbReference type="NCBI Taxonomy" id="1618581"/>
    <lineage>
        <taxon>Bacteria</taxon>
        <taxon>Candidatus Woeseibacteriota</taxon>
    </lineage>
</organism>
<keyword evidence="1" id="KW-0436">Ligase</keyword>
<name>A0A0G1MQW5_9BACT</name>
<evidence type="ECO:0000256" key="1">
    <source>
        <dbReference type="ARBA" id="ARBA00022598"/>
    </source>
</evidence>
<dbReference type="Gene3D" id="3.90.190.20">
    <property type="entry name" value="Mur ligase, C-terminal domain"/>
    <property type="match status" value="1"/>
</dbReference>
<reference evidence="12 13" key="1">
    <citation type="journal article" date="2015" name="Nature">
        <title>rRNA introns, odd ribosomes, and small enigmatic genomes across a large radiation of phyla.</title>
        <authorList>
            <person name="Brown C.T."/>
            <person name="Hug L.A."/>
            <person name="Thomas B.C."/>
            <person name="Sharon I."/>
            <person name="Castelle C.J."/>
            <person name="Singh A."/>
            <person name="Wilkins M.J."/>
            <person name="Williams K.H."/>
            <person name="Banfield J.F."/>
        </authorList>
    </citation>
    <scope>NUCLEOTIDE SEQUENCE [LARGE SCALE GENOMIC DNA]</scope>
</reference>
<dbReference type="GO" id="GO:0004326">
    <property type="term" value="F:tetrahydrofolylpolyglutamate synthase activity"/>
    <property type="evidence" value="ECO:0007669"/>
    <property type="project" value="InterPro"/>
</dbReference>
<evidence type="ECO:0000256" key="3">
    <source>
        <dbReference type="ARBA" id="ARBA00022741"/>
    </source>
</evidence>
<keyword evidence="8" id="KW-0961">Cell wall biogenesis/degradation</keyword>
<feature type="domain" description="Mur ligase C-terminal" evidence="10">
    <location>
        <begin position="251"/>
        <end position="378"/>
    </location>
</feature>
<dbReference type="AlphaFoldDB" id="A0A0G1MQW5"/>
<evidence type="ECO:0000256" key="7">
    <source>
        <dbReference type="ARBA" id="ARBA00023306"/>
    </source>
</evidence>
<dbReference type="EMBL" id="LCLA01000008">
    <property type="protein sequence ID" value="KKU10579.1"/>
    <property type="molecule type" value="Genomic_DNA"/>
</dbReference>
<dbReference type="InterPro" id="IPR013221">
    <property type="entry name" value="Mur_ligase_cen"/>
</dbReference>
<dbReference type="PANTHER" id="PTHR23135:SF4">
    <property type="entry name" value="UDP-N-ACETYLMURAMOYL-L-ALANYL-D-GLUTAMATE--2,6-DIAMINOPIMELATE LIGASE MURE HOMOLOG, CHLOROPLASTIC"/>
    <property type="match status" value="1"/>
</dbReference>
<feature type="domain" description="Mur ligase N-terminal catalytic" evidence="9">
    <location>
        <begin position="8"/>
        <end position="74"/>
    </location>
</feature>
<evidence type="ECO:0000259" key="9">
    <source>
        <dbReference type="Pfam" id="PF01225"/>
    </source>
</evidence>
<dbReference type="PROSITE" id="PS01011">
    <property type="entry name" value="FOLYLPOLYGLU_SYNT_1"/>
    <property type="match status" value="1"/>
</dbReference>
<feature type="domain" description="Mur ligase central" evidence="11">
    <location>
        <begin position="86"/>
        <end position="201"/>
    </location>
</feature>
<gene>
    <name evidence="12" type="ORF">UX13_C0008G0005</name>
</gene>